<evidence type="ECO:0000313" key="3">
    <source>
        <dbReference type="EMBL" id="TWH76589.1"/>
    </source>
</evidence>
<sequence>MKKMRVLSSLLLSILAGCASQDQSAQKTQAEYLALVQSTNEAEAKANATAKAVTGAVAGTQEGEKTPGMIEVSDENLSAMARHMVADIPNASRVDTRGGPARIVLDQSYFTLENGLVMDKVLFTHRLLAEFKKTRARQLEFTDQRSGSGLGGGSSRGTSKKSSSSGNTGGSYRLEGTFTALPPAADQFDAQTYEFRLVDTSSSATVWMGNFDISTPLSAVEQQQPTKK</sequence>
<dbReference type="AlphaFoldDB" id="A0A562IZY4"/>
<organism evidence="3 4">
    <name type="scientific">Azomonas agilis</name>
    <dbReference type="NCBI Taxonomy" id="116849"/>
    <lineage>
        <taxon>Bacteria</taxon>
        <taxon>Pseudomonadati</taxon>
        <taxon>Pseudomonadota</taxon>
        <taxon>Gammaproteobacteria</taxon>
        <taxon>Pseudomonadales</taxon>
        <taxon>Pseudomonadaceae</taxon>
        <taxon>Azomonas</taxon>
    </lineage>
</organism>
<feature type="compositionally biased region" description="Low complexity" evidence="1">
    <location>
        <begin position="156"/>
        <end position="166"/>
    </location>
</feature>
<proteinExistence type="predicted"/>
<keyword evidence="2" id="KW-0732">Signal</keyword>
<dbReference type="PROSITE" id="PS51257">
    <property type="entry name" value="PROKAR_LIPOPROTEIN"/>
    <property type="match status" value="1"/>
</dbReference>
<reference evidence="3 4" key="1">
    <citation type="submission" date="2019-07" db="EMBL/GenBank/DDBJ databases">
        <title>Genomic Encyclopedia of Type Strains, Phase I: the one thousand microbial genomes (KMG-I) project.</title>
        <authorList>
            <person name="Kyrpides N."/>
        </authorList>
    </citation>
    <scope>NUCLEOTIDE SEQUENCE [LARGE SCALE GENOMIC DNA]</scope>
    <source>
        <strain evidence="3 4">DSM 375</strain>
    </source>
</reference>
<dbReference type="Proteomes" id="UP000319627">
    <property type="component" value="Unassembled WGS sequence"/>
</dbReference>
<protein>
    <submittedName>
        <fullName evidence="3">Peptidoglycan-synthase activator LpoB</fullName>
    </submittedName>
</protein>
<accession>A0A562IZY4</accession>
<evidence type="ECO:0000313" key="4">
    <source>
        <dbReference type="Proteomes" id="UP000319627"/>
    </source>
</evidence>
<keyword evidence="4" id="KW-1185">Reference proteome</keyword>
<dbReference type="RefSeq" id="WP_144570386.1">
    <property type="nucleotide sequence ID" value="NZ_VLKG01000002.1"/>
</dbReference>
<feature type="chain" id="PRO_5021778898" evidence="2">
    <location>
        <begin position="25"/>
        <end position="228"/>
    </location>
</feature>
<evidence type="ECO:0000256" key="2">
    <source>
        <dbReference type="SAM" id="SignalP"/>
    </source>
</evidence>
<feature type="signal peptide" evidence="2">
    <location>
        <begin position="1"/>
        <end position="24"/>
    </location>
</feature>
<comment type="caution">
    <text evidence="3">The sequence shown here is derived from an EMBL/GenBank/DDBJ whole genome shotgun (WGS) entry which is preliminary data.</text>
</comment>
<name>A0A562IZY4_9GAMM</name>
<dbReference type="EMBL" id="VLKG01000002">
    <property type="protein sequence ID" value="TWH76589.1"/>
    <property type="molecule type" value="Genomic_DNA"/>
</dbReference>
<evidence type="ECO:0000256" key="1">
    <source>
        <dbReference type="SAM" id="MobiDB-lite"/>
    </source>
</evidence>
<gene>
    <name evidence="3" type="ORF">LX59_00631</name>
</gene>
<feature type="region of interest" description="Disordered" evidence="1">
    <location>
        <begin position="142"/>
        <end position="175"/>
    </location>
</feature>